<accession>A0A6G1GKW8</accession>
<dbReference type="AlphaFoldDB" id="A0A6G1GKW8"/>
<dbReference type="EMBL" id="ML977200">
    <property type="protein sequence ID" value="KAF1981399.1"/>
    <property type="molecule type" value="Genomic_DNA"/>
</dbReference>
<gene>
    <name evidence="1" type="ORF">K402DRAFT_236973</name>
</gene>
<dbReference type="Proteomes" id="UP000800041">
    <property type="component" value="Unassembled WGS sequence"/>
</dbReference>
<organism evidence="1 2">
    <name type="scientific">Aulographum hederae CBS 113979</name>
    <dbReference type="NCBI Taxonomy" id="1176131"/>
    <lineage>
        <taxon>Eukaryota</taxon>
        <taxon>Fungi</taxon>
        <taxon>Dikarya</taxon>
        <taxon>Ascomycota</taxon>
        <taxon>Pezizomycotina</taxon>
        <taxon>Dothideomycetes</taxon>
        <taxon>Pleosporomycetidae</taxon>
        <taxon>Aulographales</taxon>
        <taxon>Aulographaceae</taxon>
    </lineage>
</organism>
<proteinExistence type="predicted"/>
<sequence>MRCQDRMHGCRHVPDEGCEGSLSASSRLYCHIFARWRSLRALTLSQANLPTSAGSATLAVAALHLPTSCQIAAVWPRGGSKHIGKRANELLSS</sequence>
<evidence type="ECO:0000313" key="1">
    <source>
        <dbReference type="EMBL" id="KAF1981399.1"/>
    </source>
</evidence>
<evidence type="ECO:0000313" key="2">
    <source>
        <dbReference type="Proteomes" id="UP000800041"/>
    </source>
</evidence>
<keyword evidence="2" id="KW-1185">Reference proteome</keyword>
<reference evidence="1" key="1">
    <citation type="journal article" date="2020" name="Stud. Mycol.">
        <title>101 Dothideomycetes genomes: a test case for predicting lifestyles and emergence of pathogens.</title>
        <authorList>
            <person name="Haridas S."/>
            <person name="Albert R."/>
            <person name="Binder M."/>
            <person name="Bloem J."/>
            <person name="Labutti K."/>
            <person name="Salamov A."/>
            <person name="Andreopoulos B."/>
            <person name="Baker S."/>
            <person name="Barry K."/>
            <person name="Bills G."/>
            <person name="Bluhm B."/>
            <person name="Cannon C."/>
            <person name="Castanera R."/>
            <person name="Culley D."/>
            <person name="Daum C."/>
            <person name="Ezra D."/>
            <person name="Gonzalez J."/>
            <person name="Henrissat B."/>
            <person name="Kuo A."/>
            <person name="Liang C."/>
            <person name="Lipzen A."/>
            <person name="Lutzoni F."/>
            <person name="Magnuson J."/>
            <person name="Mondo S."/>
            <person name="Nolan M."/>
            <person name="Ohm R."/>
            <person name="Pangilinan J."/>
            <person name="Park H.-J."/>
            <person name="Ramirez L."/>
            <person name="Alfaro M."/>
            <person name="Sun H."/>
            <person name="Tritt A."/>
            <person name="Yoshinaga Y."/>
            <person name="Zwiers L.-H."/>
            <person name="Turgeon B."/>
            <person name="Goodwin S."/>
            <person name="Spatafora J."/>
            <person name="Crous P."/>
            <person name="Grigoriev I."/>
        </authorList>
    </citation>
    <scope>NUCLEOTIDE SEQUENCE</scope>
    <source>
        <strain evidence="1">CBS 113979</strain>
    </source>
</reference>
<protein>
    <submittedName>
        <fullName evidence="1">Uncharacterized protein</fullName>
    </submittedName>
</protein>
<name>A0A6G1GKW8_9PEZI</name>